<feature type="chain" id="PRO_5037961765" description="Secreted RxLR effector" evidence="2">
    <location>
        <begin position="19"/>
        <end position="505"/>
    </location>
</feature>
<keyword evidence="2" id="KW-0732">Signal</keyword>
<dbReference type="GeneID" id="94352942"/>
<dbReference type="EMBL" id="SHOA02000007">
    <property type="protein sequence ID" value="TDH69706.1"/>
    <property type="molecule type" value="Genomic_DNA"/>
</dbReference>
<dbReference type="Proteomes" id="UP000294530">
    <property type="component" value="Unassembled WGS sequence"/>
</dbReference>
<evidence type="ECO:0000256" key="2">
    <source>
        <dbReference type="SAM" id="SignalP"/>
    </source>
</evidence>
<evidence type="ECO:0000313" key="3">
    <source>
        <dbReference type="EMBL" id="TDH69706.1"/>
    </source>
</evidence>
<dbReference type="KEGG" id="blac:94352942"/>
<accession>A0A976IFA6</accession>
<evidence type="ECO:0000256" key="1">
    <source>
        <dbReference type="SAM" id="MobiDB-lite"/>
    </source>
</evidence>
<dbReference type="AlphaFoldDB" id="A0A976IFA6"/>
<comment type="caution">
    <text evidence="3">The sequence shown here is derived from an EMBL/GenBank/DDBJ whole genome shotgun (WGS) entry which is preliminary data.</text>
</comment>
<feature type="signal peptide" evidence="2">
    <location>
        <begin position="1"/>
        <end position="18"/>
    </location>
</feature>
<keyword evidence="4" id="KW-1185">Reference proteome</keyword>
<reference evidence="3 4" key="1">
    <citation type="journal article" date="2021" name="Genome Biol.">
        <title>AFLAP: assembly-free linkage analysis pipeline using k-mers from genome sequencing data.</title>
        <authorList>
            <person name="Fletcher K."/>
            <person name="Zhang L."/>
            <person name="Gil J."/>
            <person name="Han R."/>
            <person name="Cavanaugh K."/>
            <person name="Michelmore R."/>
        </authorList>
    </citation>
    <scope>NUCLEOTIDE SEQUENCE [LARGE SCALE GENOMIC DNA]</scope>
    <source>
        <strain evidence="3 4">SF5</strain>
    </source>
</reference>
<evidence type="ECO:0008006" key="5">
    <source>
        <dbReference type="Google" id="ProtNLM"/>
    </source>
</evidence>
<dbReference type="RefSeq" id="XP_067819205.1">
    <property type="nucleotide sequence ID" value="XM_067967271.1"/>
</dbReference>
<sequence length="505" mass="56515">MLLKYFVAILAVQHSAGAALDPNEQKLIEPIRRRLEPLLSFPANQLVDESHGALRTSRGLAQDDDNETRMISTAAMKPPIIKSLANSQTGGMRNAVSKIVAEKANQVEHFLADKDTVAAIAAKGAKDLPDAEISSTARTSRIAERSSDAKASSSVTETSDAVNAKPVVLLLDEVEKKKLTTTYGTDFAEVLASHLPAAKKLMEKSERYAFEYKVYLDLIDHVPHKQFIVKSLDDYDPEEIYGFLPHFASMDMRNELAWSNAVLKAKDKPVLFNPIEAFKNVASIDGETKINGIVRKLRFLVLAKNKHALTNPLVKHVLNNVLRDFEMDTNSLRVILQSFPDFNELLKDFNSLFKKEAKAANAKLKKATGISRNGVFHILNAQETYLPLRIPPPKFLKYTVTHGSIFSRKTKFVSVCVYVLLKKSGLRDEHKRSNRRQEIEKYMLHAGDDVASDAHACFFSYRHYVRSNTKLYVCMRAQHREKVTSCSDGAMAPVAQQRGFIQVVG</sequence>
<feature type="region of interest" description="Disordered" evidence="1">
    <location>
        <begin position="132"/>
        <end position="157"/>
    </location>
</feature>
<protein>
    <recommendedName>
        <fullName evidence="5">Secreted RxLR effector</fullName>
    </recommendedName>
</protein>
<proteinExistence type="predicted"/>
<name>A0A976IFA6_BRELC</name>
<gene>
    <name evidence="3" type="ORF">CCR75_009229</name>
</gene>
<organism evidence="3 4">
    <name type="scientific">Bremia lactucae</name>
    <name type="common">Lettuce downy mildew</name>
    <dbReference type="NCBI Taxonomy" id="4779"/>
    <lineage>
        <taxon>Eukaryota</taxon>
        <taxon>Sar</taxon>
        <taxon>Stramenopiles</taxon>
        <taxon>Oomycota</taxon>
        <taxon>Peronosporomycetes</taxon>
        <taxon>Peronosporales</taxon>
        <taxon>Peronosporaceae</taxon>
        <taxon>Bremia</taxon>
    </lineage>
</organism>
<evidence type="ECO:0000313" key="4">
    <source>
        <dbReference type="Proteomes" id="UP000294530"/>
    </source>
</evidence>